<sequence length="394" mass="43248">MQQKQDDFILPLSSPNEISALQSWLEQLSAKIQTNNRIYPDALASSLQYSATTHLQHPPYSNLTTITSAVNSNTDLMECGNDHSPLYPICDTIVHEKTPPTANCTNTKQKPPSQSSTASYTQPSSMPPPTSTNVPSSISATTTINTSSTTTNITNENHQEISPLFWKPGPSSFTSAVEVPAIDGPTPSDEIDFTPEYPHHQQQPAASFETERNDVKHMSVPGNKIDTSVDGKKEMMKVINVFTSPAQNNNDSTTCKNNQKVDTDLEDNMADDYADMADLDSLTDMDSTVDKNAVLCVKKPAATTLYSPTEPDTATGIPLLDSDDDELDGDTSPYGDLVDHLRSVSLQNENEDSKLRERHAQLVDLLWQATLRLTAPPPKLYTLLNPHPTNIYQI</sequence>
<name>A0A1X2IB17_9FUNG</name>
<evidence type="ECO:0000256" key="1">
    <source>
        <dbReference type="SAM" id="MobiDB-lite"/>
    </source>
</evidence>
<reference evidence="2 3" key="1">
    <citation type="submission" date="2016-07" db="EMBL/GenBank/DDBJ databases">
        <title>Pervasive Adenine N6-methylation of Active Genes in Fungi.</title>
        <authorList>
            <consortium name="DOE Joint Genome Institute"/>
            <person name="Mondo S.J."/>
            <person name="Dannebaum R.O."/>
            <person name="Kuo R.C."/>
            <person name="Labutti K."/>
            <person name="Haridas S."/>
            <person name="Kuo A."/>
            <person name="Salamov A."/>
            <person name="Ahrendt S.R."/>
            <person name="Lipzen A."/>
            <person name="Sullivan W."/>
            <person name="Andreopoulos W.B."/>
            <person name="Clum A."/>
            <person name="Lindquist E."/>
            <person name="Daum C."/>
            <person name="Ramamoorthy G.K."/>
            <person name="Gryganskyi A."/>
            <person name="Culley D."/>
            <person name="Magnuson J.K."/>
            <person name="James T.Y."/>
            <person name="O'Malley M.A."/>
            <person name="Stajich J.E."/>
            <person name="Spatafora J.W."/>
            <person name="Visel A."/>
            <person name="Grigoriev I.V."/>
        </authorList>
    </citation>
    <scope>NUCLEOTIDE SEQUENCE [LARGE SCALE GENOMIC DNA]</scope>
    <source>
        <strain evidence="2 3">NRRL 1336</strain>
    </source>
</reference>
<feature type="region of interest" description="Disordered" evidence="1">
    <location>
        <begin position="307"/>
        <end position="333"/>
    </location>
</feature>
<dbReference type="OrthoDB" id="2291015at2759"/>
<dbReference type="EMBL" id="MCGE01000017">
    <property type="protein sequence ID" value="ORZ13139.1"/>
    <property type="molecule type" value="Genomic_DNA"/>
</dbReference>
<feature type="compositionally biased region" description="Low complexity" evidence="1">
    <location>
        <begin position="131"/>
        <end position="142"/>
    </location>
</feature>
<feature type="compositionally biased region" description="Polar residues" evidence="1">
    <location>
        <begin position="101"/>
        <end position="118"/>
    </location>
</feature>
<keyword evidence="3" id="KW-1185">Reference proteome</keyword>
<dbReference type="AlphaFoldDB" id="A0A1X2IB17"/>
<protein>
    <submittedName>
        <fullName evidence="2">Uncharacterized protein</fullName>
    </submittedName>
</protein>
<evidence type="ECO:0000313" key="3">
    <source>
        <dbReference type="Proteomes" id="UP000193560"/>
    </source>
</evidence>
<accession>A0A1X2IB17</accession>
<comment type="caution">
    <text evidence="2">The sequence shown here is derived from an EMBL/GenBank/DDBJ whole genome shotgun (WGS) entry which is preliminary data.</text>
</comment>
<evidence type="ECO:0000313" key="2">
    <source>
        <dbReference type="EMBL" id="ORZ13139.1"/>
    </source>
</evidence>
<feature type="region of interest" description="Disordered" evidence="1">
    <location>
        <begin position="101"/>
        <end position="142"/>
    </location>
</feature>
<proteinExistence type="predicted"/>
<gene>
    <name evidence="2" type="ORF">BCR42DRAFT_71881</name>
</gene>
<dbReference type="Proteomes" id="UP000193560">
    <property type="component" value="Unassembled WGS sequence"/>
</dbReference>
<organism evidence="2 3">
    <name type="scientific">Absidia repens</name>
    <dbReference type="NCBI Taxonomy" id="90262"/>
    <lineage>
        <taxon>Eukaryota</taxon>
        <taxon>Fungi</taxon>
        <taxon>Fungi incertae sedis</taxon>
        <taxon>Mucoromycota</taxon>
        <taxon>Mucoromycotina</taxon>
        <taxon>Mucoromycetes</taxon>
        <taxon>Mucorales</taxon>
        <taxon>Cunninghamellaceae</taxon>
        <taxon>Absidia</taxon>
    </lineage>
</organism>